<dbReference type="Proteomes" id="UP000747791">
    <property type="component" value="Unassembled WGS sequence"/>
</dbReference>
<dbReference type="EMBL" id="RGET01000003">
    <property type="protein sequence ID" value="NBN87581.1"/>
    <property type="molecule type" value="Genomic_DNA"/>
</dbReference>
<dbReference type="InterPro" id="IPR017896">
    <property type="entry name" value="4Fe4S_Fe-S-bd"/>
</dbReference>
<dbReference type="Proteomes" id="UP000713222">
    <property type="component" value="Unassembled WGS sequence"/>
</dbReference>
<keyword evidence="6" id="KW-0813">Transport</keyword>
<dbReference type="Gene3D" id="1.10.1060.10">
    <property type="entry name" value="Alpha-helical ferredoxin"/>
    <property type="match status" value="1"/>
</dbReference>
<evidence type="ECO:0000259" key="7">
    <source>
        <dbReference type="PROSITE" id="PS51379"/>
    </source>
</evidence>
<organism evidence="11 12">
    <name type="scientific">Candidatus Fonsibacter lacus</name>
    <dbReference type="NCBI Taxonomy" id="2576439"/>
    <lineage>
        <taxon>Bacteria</taxon>
        <taxon>Pseudomonadati</taxon>
        <taxon>Pseudomonadota</taxon>
        <taxon>Alphaproteobacteria</taxon>
        <taxon>Candidatus Pelagibacterales</taxon>
        <taxon>Candidatus Pelagibacterales incertae sedis</taxon>
        <taxon>Candidatus Fonsibacter</taxon>
    </lineage>
</organism>
<reference evidence="11 12" key="1">
    <citation type="submission" date="2018-10" db="EMBL/GenBank/DDBJ databases">
        <title>Iterative Subtractive Binning of Freshwater Chronoseries Metagenomes Recovers Nearly Complete Genomes from over Four Hundred Novel Species.</title>
        <authorList>
            <person name="Rodriguez-R L.M."/>
            <person name="Tsementzi D."/>
            <person name="Luo C."/>
            <person name="Konstantinidis K.T."/>
        </authorList>
    </citation>
    <scope>NUCLEOTIDE SEQUENCE [LARGE SCALE GENOMIC DNA]</scope>
    <source>
        <strain evidence="11">WB7_2B_003</strain>
        <strain evidence="8">WB7_6_001</strain>
        <strain evidence="9">WB8_1A_003</strain>
        <strain evidence="10">WB8_2A_004</strain>
    </source>
</reference>
<feature type="domain" description="4Fe-4S ferredoxin-type" evidence="7">
    <location>
        <begin position="16"/>
        <end position="45"/>
    </location>
</feature>
<dbReference type="GO" id="GO:0019154">
    <property type="term" value="F:glycolate dehydrogenase activity"/>
    <property type="evidence" value="ECO:0007669"/>
    <property type="project" value="UniProtKB-EC"/>
</dbReference>
<dbReference type="InterPro" id="IPR004017">
    <property type="entry name" value="Cys_rich_dom"/>
</dbReference>
<dbReference type="GO" id="GO:0051539">
    <property type="term" value="F:4 iron, 4 sulfur cluster binding"/>
    <property type="evidence" value="ECO:0007669"/>
    <property type="project" value="UniProtKB-UniRule"/>
</dbReference>
<evidence type="ECO:0000256" key="6">
    <source>
        <dbReference type="PIRNR" id="PIRNR000139"/>
    </source>
</evidence>
<evidence type="ECO:0000256" key="3">
    <source>
        <dbReference type="ARBA" id="ARBA00022737"/>
    </source>
</evidence>
<dbReference type="FunFam" id="1.10.1060.10:FF:000012">
    <property type="entry name" value="Glycolate oxidase iron-sulfur subunit"/>
    <property type="match status" value="1"/>
</dbReference>
<keyword evidence="3" id="KW-0677">Repeat</keyword>
<protein>
    <recommendedName>
        <fullName evidence="6">Glycolate oxidase iron-sulfur subunit</fullName>
        <ecNumber evidence="6">1.1.99.14</ecNumber>
    </recommendedName>
</protein>
<proteinExistence type="predicted"/>
<dbReference type="InterPro" id="IPR017900">
    <property type="entry name" value="4Fe4S_Fe_S_CS"/>
</dbReference>
<dbReference type="InterPro" id="IPR009051">
    <property type="entry name" value="Helical_ferredxn"/>
</dbReference>
<evidence type="ECO:0000256" key="5">
    <source>
        <dbReference type="ARBA" id="ARBA00023014"/>
    </source>
</evidence>
<dbReference type="Pfam" id="PF13183">
    <property type="entry name" value="Fer4_8"/>
    <property type="match status" value="1"/>
</dbReference>
<evidence type="ECO:0000313" key="9">
    <source>
        <dbReference type="EMBL" id="NCU50322.1"/>
    </source>
</evidence>
<dbReference type="GO" id="GO:0046872">
    <property type="term" value="F:metal ion binding"/>
    <property type="evidence" value="ECO:0007669"/>
    <property type="project" value="UniProtKB-UniRule"/>
</dbReference>
<accession>A0A845S4J2</accession>
<dbReference type="AlphaFoldDB" id="A0A845S4J2"/>
<comment type="catalytic activity">
    <reaction evidence="6">
        <text>(R)-lactate + A = pyruvate + AH2</text>
        <dbReference type="Rhea" id="RHEA:15089"/>
        <dbReference type="ChEBI" id="CHEBI:13193"/>
        <dbReference type="ChEBI" id="CHEBI:15361"/>
        <dbReference type="ChEBI" id="CHEBI:16004"/>
        <dbReference type="ChEBI" id="CHEBI:17499"/>
    </reaction>
</comment>
<feature type="domain" description="4Fe-4S ferredoxin-type" evidence="7">
    <location>
        <begin position="67"/>
        <end position="96"/>
    </location>
</feature>
<evidence type="ECO:0000256" key="2">
    <source>
        <dbReference type="ARBA" id="ARBA00022723"/>
    </source>
</evidence>
<comment type="caution">
    <text evidence="11">The sequence shown here is derived from an EMBL/GenBank/DDBJ whole genome shotgun (WGS) entry which is preliminary data.</text>
</comment>
<gene>
    <name evidence="8" type="ORF">EBV32_00585</name>
    <name evidence="11" type="ORF">EBV78_00895</name>
    <name evidence="9" type="ORF">EBX29_00880</name>
    <name evidence="10" type="ORF">EBX74_02500</name>
</gene>
<dbReference type="PANTHER" id="PTHR32479:SF17">
    <property type="entry name" value="GLYCOLATE OXIDASE IRON-SULFUR SUBUNIT"/>
    <property type="match status" value="1"/>
</dbReference>
<dbReference type="NCBIfam" id="NF008434">
    <property type="entry name" value="PRK11274.1"/>
    <property type="match status" value="1"/>
</dbReference>
<dbReference type="PROSITE" id="PS00198">
    <property type="entry name" value="4FE4S_FER_1"/>
    <property type="match status" value="2"/>
</dbReference>
<dbReference type="PANTHER" id="PTHR32479">
    <property type="entry name" value="GLYCOLATE OXIDASE IRON-SULFUR SUBUNIT"/>
    <property type="match status" value="1"/>
</dbReference>
<keyword evidence="1 6" id="KW-0004">4Fe-4S</keyword>
<name>A0A845S4J2_9PROT</name>
<dbReference type="Proteomes" id="UP000699985">
    <property type="component" value="Unassembled WGS sequence"/>
</dbReference>
<dbReference type="EMBL" id="RGMI01000018">
    <property type="protein sequence ID" value="NCU50322.1"/>
    <property type="molecule type" value="Genomic_DNA"/>
</dbReference>
<evidence type="ECO:0000256" key="4">
    <source>
        <dbReference type="ARBA" id="ARBA00023004"/>
    </source>
</evidence>
<evidence type="ECO:0000313" key="8">
    <source>
        <dbReference type="EMBL" id="NBN87581.1"/>
    </source>
</evidence>
<sequence>MQTNFTKKQLQDSNISSAEGILRKCVHCGFCNATCPTYQIVGDELDGPRGRIYLIKDMLENEKPANEKITKHIDRCLSCYSCMTTCPSGVNYMHLVDHARNHIEKTFTRPFFDRIIRNLLSKILPSPTLFRMIGYSSRLIYPFRFLFPKKIKNMLKYMPNSFPASKQENKEIYSPSGKIYARVALLTGCVQRVISPQINDATIDILNRHGVEVVVPKKVDCCGSLNHHLGKEELAHKSFINNINSWFKWYEEKNLDAILVTTSGCGTTLKDYAYIFRDHPDKELRKKAKIISSLAKDITEYLGKNIKLNYVKKDKKFKIAYHSACSMQHGQKIHKQPMDLLKKTGNEIVEIPDGHLCCGSAGTYNLLQDEMAAELLKRKVSNIDKVKPDFISTGNIGCMTQISSGTKIPIVHTIEILNWYTGGEKPKAINLL</sequence>
<comment type="catalytic activity">
    <reaction evidence="6">
        <text>glycolate + A = glyoxylate + AH2</text>
        <dbReference type="Rhea" id="RHEA:21264"/>
        <dbReference type="ChEBI" id="CHEBI:13193"/>
        <dbReference type="ChEBI" id="CHEBI:17499"/>
        <dbReference type="ChEBI" id="CHEBI:29805"/>
        <dbReference type="ChEBI" id="CHEBI:36655"/>
        <dbReference type="EC" id="1.1.99.14"/>
    </reaction>
</comment>
<keyword evidence="5 6" id="KW-0411">Iron-sulfur</keyword>
<dbReference type="EMBL" id="RGGN01000017">
    <property type="protein sequence ID" value="NCU62643.1"/>
    <property type="molecule type" value="Genomic_DNA"/>
</dbReference>
<dbReference type="Proteomes" id="UP000572953">
    <property type="component" value="Unassembled WGS sequence"/>
</dbReference>
<dbReference type="InterPro" id="IPR012257">
    <property type="entry name" value="Glc_ox_4Fe-4S"/>
</dbReference>
<keyword evidence="2 6" id="KW-0479">Metal-binding</keyword>
<dbReference type="PROSITE" id="PS51379">
    <property type="entry name" value="4FE4S_FER_2"/>
    <property type="match status" value="2"/>
</dbReference>
<keyword evidence="6" id="KW-0249">Electron transport</keyword>
<comment type="cofactor">
    <cofactor evidence="6">
        <name>[4Fe-4S] cluster</name>
        <dbReference type="ChEBI" id="CHEBI:49883"/>
    </cofactor>
    <text evidence="6">Binds 2 [4Fe-4S] clusters.</text>
</comment>
<dbReference type="Pfam" id="PF02754">
    <property type="entry name" value="CCG"/>
    <property type="match status" value="2"/>
</dbReference>
<evidence type="ECO:0000256" key="1">
    <source>
        <dbReference type="ARBA" id="ARBA00022485"/>
    </source>
</evidence>
<comment type="function">
    <text evidence="6">Component of a complex that catalyzes the oxidation of glycolate to glyoxylate.</text>
</comment>
<dbReference type="EMBL" id="RGOB01000056">
    <property type="protein sequence ID" value="NCU53160.1"/>
    <property type="molecule type" value="Genomic_DNA"/>
</dbReference>
<keyword evidence="4 6" id="KW-0408">Iron</keyword>
<evidence type="ECO:0000313" key="12">
    <source>
        <dbReference type="Proteomes" id="UP000572953"/>
    </source>
</evidence>
<evidence type="ECO:0000313" key="11">
    <source>
        <dbReference type="EMBL" id="NCU62643.1"/>
    </source>
</evidence>
<dbReference type="SUPFAM" id="SSF54862">
    <property type="entry name" value="4Fe-4S ferredoxins"/>
    <property type="match status" value="1"/>
</dbReference>
<evidence type="ECO:0000313" key="10">
    <source>
        <dbReference type="EMBL" id="NCU53160.1"/>
    </source>
</evidence>
<dbReference type="EC" id="1.1.99.14" evidence="6"/>
<dbReference type="PIRSF" id="PIRSF000139">
    <property type="entry name" value="Glc_ox_4Fe-4S"/>
    <property type="match status" value="1"/>
</dbReference>